<dbReference type="Proteomes" id="UP000886005">
    <property type="component" value="Unassembled WGS sequence"/>
</dbReference>
<dbReference type="InterPro" id="IPR013556">
    <property type="entry name" value="Flag_M-ring_C"/>
</dbReference>
<keyword evidence="7 10" id="KW-0472">Membrane</keyword>
<name>A0A7V1PSZ5_CALAY</name>
<comment type="subcellular location">
    <subcellularLocation>
        <location evidence="1 9">Bacterial flagellum basal body</location>
    </subcellularLocation>
    <subcellularLocation>
        <location evidence="2">Cell membrane</location>
        <topology evidence="2">Multi-pass membrane protein</topology>
    </subcellularLocation>
</comment>
<evidence type="ECO:0000256" key="2">
    <source>
        <dbReference type="ARBA" id="ARBA00004651"/>
    </source>
</evidence>
<dbReference type="PIRSF" id="PIRSF004862">
    <property type="entry name" value="FliF"/>
    <property type="match status" value="1"/>
</dbReference>
<dbReference type="PRINTS" id="PR01009">
    <property type="entry name" value="FLGMRINGFLIF"/>
</dbReference>
<dbReference type="GO" id="GO:0005886">
    <property type="term" value="C:plasma membrane"/>
    <property type="evidence" value="ECO:0007669"/>
    <property type="project" value="UniProtKB-SubCell"/>
</dbReference>
<evidence type="ECO:0000259" key="11">
    <source>
        <dbReference type="Pfam" id="PF01514"/>
    </source>
</evidence>
<dbReference type="AlphaFoldDB" id="A0A7V1PSZ5"/>
<dbReference type="NCBIfam" id="TIGR00206">
    <property type="entry name" value="fliF"/>
    <property type="match status" value="1"/>
</dbReference>
<gene>
    <name evidence="13" type="primary">fliF</name>
    <name evidence="13" type="ORF">ENJ10_00155</name>
</gene>
<evidence type="ECO:0000256" key="8">
    <source>
        <dbReference type="ARBA" id="ARBA00023143"/>
    </source>
</evidence>
<comment type="similarity">
    <text evidence="3 9">Belongs to the FliF family.</text>
</comment>
<evidence type="ECO:0000256" key="10">
    <source>
        <dbReference type="SAM" id="Phobius"/>
    </source>
</evidence>
<dbReference type="InterPro" id="IPR045851">
    <property type="entry name" value="AMP-bd_C_sf"/>
</dbReference>
<evidence type="ECO:0000256" key="5">
    <source>
        <dbReference type="ARBA" id="ARBA00022692"/>
    </source>
</evidence>
<evidence type="ECO:0000256" key="4">
    <source>
        <dbReference type="ARBA" id="ARBA00022475"/>
    </source>
</evidence>
<dbReference type="Gene3D" id="3.30.300.30">
    <property type="match status" value="1"/>
</dbReference>
<keyword evidence="6 10" id="KW-1133">Transmembrane helix</keyword>
<dbReference type="InterPro" id="IPR043427">
    <property type="entry name" value="YscJ/FliF"/>
</dbReference>
<evidence type="ECO:0000256" key="1">
    <source>
        <dbReference type="ARBA" id="ARBA00004117"/>
    </source>
</evidence>
<keyword evidence="13" id="KW-0282">Flagellum</keyword>
<dbReference type="PANTHER" id="PTHR30046">
    <property type="entry name" value="FLAGELLAR M-RING PROTEIN"/>
    <property type="match status" value="1"/>
</dbReference>
<evidence type="ECO:0000256" key="6">
    <source>
        <dbReference type="ARBA" id="ARBA00022989"/>
    </source>
</evidence>
<dbReference type="GO" id="GO:0003774">
    <property type="term" value="F:cytoskeletal motor activity"/>
    <property type="evidence" value="ECO:0007669"/>
    <property type="project" value="InterPro"/>
</dbReference>
<evidence type="ECO:0000256" key="3">
    <source>
        <dbReference type="ARBA" id="ARBA00007971"/>
    </source>
</evidence>
<dbReference type="EMBL" id="DRLD01000003">
    <property type="protein sequence ID" value="HED09073.1"/>
    <property type="molecule type" value="Genomic_DNA"/>
</dbReference>
<keyword evidence="5 10" id="KW-0812">Transmembrane</keyword>
<comment type="function">
    <text evidence="9">The M ring may be actively involved in energy transduction.</text>
</comment>
<evidence type="ECO:0000256" key="7">
    <source>
        <dbReference type="ARBA" id="ARBA00023136"/>
    </source>
</evidence>
<dbReference type="PANTHER" id="PTHR30046:SF0">
    <property type="entry name" value="FLAGELLAR M-RING PROTEIN"/>
    <property type="match status" value="1"/>
</dbReference>
<proteinExistence type="inferred from homology"/>
<dbReference type="GO" id="GO:0071973">
    <property type="term" value="P:bacterial-type flagellum-dependent cell motility"/>
    <property type="evidence" value="ECO:0007669"/>
    <property type="project" value="InterPro"/>
</dbReference>
<dbReference type="InterPro" id="IPR000067">
    <property type="entry name" value="FlgMring_FliF"/>
</dbReference>
<keyword evidence="8 9" id="KW-0975">Bacterial flagellum</keyword>
<evidence type="ECO:0000256" key="9">
    <source>
        <dbReference type="PIRNR" id="PIRNR004862"/>
    </source>
</evidence>
<keyword evidence="13" id="KW-0966">Cell projection</keyword>
<feature type="transmembrane region" description="Helical" evidence="10">
    <location>
        <begin position="416"/>
        <end position="437"/>
    </location>
</feature>
<protein>
    <recommendedName>
        <fullName evidence="9">Flagellar M-ring protein</fullName>
    </recommendedName>
</protein>
<dbReference type="InterPro" id="IPR006182">
    <property type="entry name" value="FliF_N_dom"/>
</dbReference>
<evidence type="ECO:0000259" key="12">
    <source>
        <dbReference type="Pfam" id="PF08345"/>
    </source>
</evidence>
<organism evidence="13">
    <name type="scientific">Caldithrix abyssi</name>
    <dbReference type="NCBI Taxonomy" id="187145"/>
    <lineage>
        <taxon>Bacteria</taxon>
        <taxon>Pseudomonadati</taxon>
        <taxon>Calditrichota</taxon>
        <taxon>Calditrichia</taxon>
        <taxon>Calditrichales</taxon>
        <taxon>Calditrichaceae</taxon>
        <taxon>Caldithrix</taxon>
    </lineage>
</organism>
<dbReference type="Pfam" id="PF08345">
    <property type="entry name" value="YscJ_FliF_C"/>
    <property type="match status" value="1"/>
</dbReference>
<feature type="domain" description="Flagellar M-ring C-terminal" evidence="12">
    <location>
        <begin position="250"/>
        <end position="393"/>
    </location>
</feature>
<dbReference type="GO" id="GO:0009431">
    <property type="term" value="C:bacterial-type flagellum basal body, MS ring"/>
    <property type="evidence" value="ECO:0007669"/>
    <property type="project" value="InterPro"/>
</dbReference>
<dbReference type="Pfam" id="PF01514">
    <property type="entry name" value="YscJ_FliF"/>
    <property type="match status" value="1"/>
</dbReference>
<accession>A0A7V1PSZ5</accession>
<feature type="transmembrane region" description="Helical" evidence="10">
    <location>
        <begin position="21"/>
        <end position="41"/>
    </location>
</feature>
<keyword evidence="13" id="KW-0969">Cilium</keyword>
<feature type="domain" description="Flagellar M-ring N-terminal" evidence="11">
    <location>
        <begin position="42"/>
        <end position="217"/>
    </location>
</feature>
<keyword evidence="4" id="KW-1003">Cell membrane</keyword>
<comment type="caution">
    <text evidence="13">The sequence shown here is derived from an EMBL/GenBank/DDBJ whole genome shotgun (WGS) entry which is preliminary data.</text>
</comment>
<reference evidence="13" key="1">
    <citation type="journal article" date="2020" name="mSystems">
        <title>Genome- and Community-Level Interaction Insights into Carbon Utilization and Element Cycling Functions of Hydrothermarchaeota in Hydrothermal Sediment.</title>
        <authorList>
            <person name="Zhou Z."/>
            <person name="Liu Y."/>
            <person name="Xu W."/>
            <person name="Pan J."/>
            <person name="Luo Z.H."/>
            <person name="Li M."/>
        </authorList>
    </citation>
    <scope>NUCLEOTIDE SEQUENCE [LARGE SCALE GENOMIC DNA]</scope>
    <source>
        <strain evidence="13">HyVt-456</strain>
    </source>
</reference>
<evidence type="ECO:0000313" key="13">
    <source>
        <dbReference type="EMBL" id="HED09073.1"/>
    </source>
</evidence>
<sequence>MNQLVAQLTQFVMQFTPKQRIMVTGIALVFLSAVVAMLMWANRTEYELLFTNMDPQDASEVVTDLANDKIKYRLENGGTTIYVQQDMVDELRIRFHNMGAGANQPQGWDDIFDPDKNNIGETTTMMRIKTLRALEGELEKTINMMTWVKGSRVHLNIPDRRLFEQDRKGSASVTLILSRGGVSEKQLLSIPQMVAHSVENIAPEDVTVVDSHGNLLYNGENDNNLGQSGTQWELTKNVEKEMNQKIRTMLEAFVGYGNVKVQVGAELNFDQVSKTIQDIDPDDVTVVSEEIINESTHDNTDSSLATAENSTTNYEFSKVVENIVTGTGNIKRLTVSVLVNGQFNTTTDANGDEVKEYQPRSQEDLDKLTALVKNAIGYNEQRGDQVVVVNMPFAEQPVYEDSFMDIFKSPELWKQLLTYILVGVGLFMAFTLIKGLMNSEATSKILLPIEIQQKALMEKTKTERMQLGEEKESEMDENDFISKLSPEARARMRANDKMTTEVVNFAKENPDQATSLMRAWLTQQG</sequence>